<dbReference type="Proteomes" id="UP000288429">
    <property type="component" value="Unassembled WGS sequence"/>
</dbReference>
<dbReference type="GO" id="GO:0022857">
    <property type="term" value="F:transmembrane transporter activity"/>
    <property type="evidence" value="ECO:0007669"/>
    <property type="project" value="InterPro"/>
</dbReference>
<evidence type="ECO:0000256" key="4">
    <source>
        <dbReference type="ARBA" id="ARBA00022692"/>
    </source>
</evidence>
<dbReference type="Pfam" id="PF00394">
    <property type="entry name" value="Cu-oxidase"/>
    <property type="match status" value="1"/>
</dbReference>
<keyword evidence="7 12" id="KW-1133">Transmembrane helix</keyword>
<evidence type="ECO:0000256" key="1">
    <source>
        <dbReference type="ARBA" id="ARBA00004141"/>
    </source>
</evidence>
<evidence type="ECO:0000256" key="5">
    <source>
        <dbReference type="ARBA" id="ARBA00022723"/>
    </source>
</evidence>
<keyword evidence="10 12" id="KW-0472">Membrane</keyword>
<dbReference type="GO" id="GO:0016491">
    <property type="term" value="F:oxidoreductase activity"/>
    <property type="evidence" value="ECO:0007669"/>
    <property type="project" value="UniProtKB-KW"/>
</dbReference>
<dbReference type="GO" id="GO:0016020">
    <property type="term" value="C:membrane"/>
    <property type="evidence" value="ECO:0007669"/>
    <property type="project" value="UniProtKB-SubCell"/>
</dbReference>
<dbReference type="AlphaFoldDB" id="A0A428T2Q0"/>
<keyword evidence="15" id="KW-1185">Reference proteome</keyword>
<dbReference type="PROSITE" id="PS50850">
    <property type="entry name" value="MFS"/>
    <property type="match status" value="1"/>
</dbReference>
<comment type="caution">
    <text evidence="14">The sequence shown here is derived from an EMBL/GenBank/DDBJ whole genome shotgun (WGS) entry which is preliminary data.</text>
</comment>
<dbReference type="FunFam" id="2.60.40.420:FF:000045">
    <property type="entry name" value="Laccase 2"/>
    <property type="match status" value="1"/>
</dbReference>
<dbReference type="PROSITE" id="PS00216">
    <property type="entry name" value="SUGAR_TRANSPORT_1"/>
    <property type="match status" value="1"/>
</dbReference>
<evidence type="ECO:0000256" key="7">
    <source>
        <dbReference type="ARBA" id="ARBA00022989"/>
    </source>
</evidence>
<feature type="transmembrane region" description="Helical" evidence="12">
    <location>
        <begin position="716"/>
        <end position="735"/>
    </location>
</feature>
<dbReference type="Pfam" id="PF07690">
    <property type="entry name" value="MFS_1"/>
    <property type="match status" value="1"/>
</dbReference>
<keyword evidence="8" id="KW-0560">Oxidoreductase</keyword>
<evidence type="ECO:0000259" key="13">
    <source>
        <dbReference type="PROSITE" id="PS50850"/>
    </source>
</evidence>
<sequence length="1087" mass="120032">MNLFETFLLYFGFVDPPQTTLGLSPHGHRLTSLKVTAPFQPLPETSCNSPGQRNIWCDGFSIDTDYDEDGPTTGTFCDYHLTITNTTKDFDGVQRLALAVNGQVPGPAIECNWGDILRVNVTNAMQDNQTAMHWHGLSQRDGTNDQDGVPGVTECAIPPGYTRTYQFKLTQYGTAWYHSHALSQFGDGVRGPIIIHGPATANYDVDMGAIMIDNLFDNSSHPISTAAYASRVLHVNGTGFWNYILNGANTSPDLKQGRHALWSVEPGKKYLFRFINSAVQSAWAVHFDNHDMTVIAADLVPIAPYKTDWLNIGNGQRYDVILDMNQPSDTYFLRAVAQQGCPDETQNDGLGQANGILHYKDAPLTRPTTTAGKTAADFLYCADEPLDSLRSWVEKSAGSSTAFEAIVSTLPSGDRNRVTFSDDGTVWRWRLNMGGVVVNYTQPTLQTLADGVPPYDLSIDHQIVLPHKNQWVYFIVQNLFYAAHPMHVHGHDMAILGQGSDNWDPAYISTLNFDNPPRRDTALVVGNINRHDQGGYLVLGLKTDNPGVWMFHCHIIWHSESGMGLQFIERPDEIPAQAFTSKESFKQECAAELAYEAEDPRHIKPGNGDFETAPLLASIREDGRQVVSWDGPGDPENPQNWSAGRKWINIVLLSIMTFLTPFASSMFAPGVPQVMKEFGIDSTYIASFVISVYVLGYAFGPLLIAPMSELYGRKPVYLVTSFLFLVFSLACAWSTDIWMLTLFRFLAGIAGSCPITVGSGTIADTFIQEERGRVMGLWTFSILFGPSLGPVAGSYFAEAYGWRSDFYILAACTGIYLILALIFQDETFLPLLLERKVCRLQKETGNENLRSALELTAKTPRELLLVSILRPTKLLFLSPLVFGSSVYVAVGYGYMYLIFTTITNVFLKQYGFNRSLVGVVFLGLGIGQFISLAIFSRLSDSLLKKLTKGGEMKPEYRLPLLWPGAVLIPLGLLVYGWSAEYQVHFMVPILGTALVGAGMIWTFLPIGIYLVDAYTIYAASATAATTVLRSIGGAFIPLAGGSLYETLGLGWGNTLLAAIAVAMAPMIWVFSKYGEVLRQHPRFRLEL</sequence>
<dbReference type="CDD" id="cd17323">
    <property type="entry name" value="MFS_Tpo1_MDR_like"/>
    <property type="match status" value="1"/>
</dbReference>
<feature type="transmembrane region" description="Helical" evidence="12">
    <location>
        <begin position="741"/>
        <end position="763"/>
    </location>
</feature>
<dbReference type="EMBL" id="NIZV01000279">
    <property type="protein sequence ID" value="RSL96344.1"/>
    <property type="molecule type" value="Genomic_DNA"/>
</dbReference>
<dbReference type="FunFam" id="1.20.1250.20:FF:000011">
    <property type="entry name" value="MFS multidrug transporter, putative"/>
    <property type="match status" value="1"/>
</dbReference>
<evidence type="ECO:0000313" key="15">
    <source>
        <dbReference type="Proteomes" id="UP000288429"/>
    </source>
</evidence>
<dbReference type="GO" id="GO:0140115">
    <property type="term" value="P:export across plasma membrane"/>
    <property type="evidence" value="ECO:0007669"/>
    <property type="project" value="UniProtKB-ARBA"/>
</dbReference>
<dbReference type="PANTHER" id="PTHR23502:SF68">
    <property type="entry name" value="MULTIDRUG TRANSPORTER, PUTATIVE (AFU_ORTHOLOGUE AFUA_3G01120)-RELATED"/>
    <property type="match status" value="1"/>
</dbReference>
<reference evidence="14 15" key="1">
    <citation type="submission" date="2017-06" db="EMBL/GenBank/DDBJ databases">
        <title>Cmopartive genomic analysis of Ambrosia Fusariam Clade fungi.</title>
        <authorList>
            <person name="Stajich J.E."/>
            <person name="Carrillo J."/>
            <person name="Kijimoto T."/>
            <person name="Eskalen A."/>
            <person name="O'Donnell K."/>
            <person name="Kasson M."/>
        </authorList>
    </citation>
    <scope>NUCLEOTIDE SEQUENCE [LARGE SCALE GENOMIC DNA]</scope>
    <source>
        <strain evidence="14 15">NRRL 20438</strain>
    </source>
</reference>
<dbReference type="InterPro" id="IPR002355">
    <property type="entry name" value="Cu_oxidase_Cu_BS"/>
</dbReference>
<protein>
    <recommendedName>
        <fullName evidence="13">Major facilitator superfamily (MFS) profile domain-containing protein</fullName>
    </recommendedName>
</protein>
<feature type="transmembrane region" description="Helical" evidence="12">
    <location>
        <begin position="1051"/>
        <end position="1070"/>
    </location>
</feature>
<dbReference type="InterPro" id="IPR008972">
    <property type="entry name" value="Cupredoxin"/>
</dbReference>
<dbReference type="PANTHER" id="PTHR23502">
    <property type="entry name" value="MAJOR FACILITATOR SUPERFAMILY"/>
    <property type="match status" value="1"/>
</dbReference>
<keyword evidence="5" id="KW-0479">Metal-binding</keyword>
<dbReference type="InterPro" id="IPR005829">
    <property type="entry name" value="Sugar_transporter_CS"/>
</dbReference>
<feature type="transmembrane region" description="Helical" evidence="12">
    <location>
        <begin position="983"/>
        <end position="1004"/>
    </location>
</feature>
<dbReference type="InterPro" id="IPR011701">
    <property type="entry name" value="MFS"/>
</dbReference>
<dbReference type="FunFam" id="2.60.40.420:FF:000021">
    <property type="entry name" value="Extracellular dihydrogeodin oxidase/laccase"/>
    <property type="match status" value="1"/>
</dbReference>
<dbReference type="InterPro" id="IPR001117">
    <property type="entry name" value="Cu-oxidase_2nd"/>
</dbReference>
<keyword evidence="9" id="KW-0186">Copper</keyword>
<evidence type="ECO:0000256" key="3">
    <source>
        <dbReference type="ARBA" id="ARBA00010609"/>
    </source>
</evidence>
<dbReference type="InterPro" id="IPR020846">
    <property type="entry name" value="MFS_dom"/>
</dbReference>
<evidence type="ECO:0000313" key="14">
    <source>
        <dbReference type="EMBL" id="RSL96344.1"/>
    </source>
</evidence>
<dbReference type="GO" id="GO:0042908">
    <property type="term" value="P:xenobiotic transport"/>
    <property type="evidence" value="ECO:0007669"/>
    <property type="project" value="UniProtKB-ARBA"/>
</dbReference>
<dbReference type="InterPro" id="IPR011707">
    <property type="entry name" value="Cu-oxidase-like_N"/>
</dbReference>
<keyword evidence="4 12" id="KW-0812">Transmembrane</keyword>
<comment type="similarity">
    <text evidence="3">Belongs to the multicopper oxidase family.</text>
</comment>
<comment type="subcellular location">
    <subcellularLocation>
        <location evidence="1">Membrane</location>
        <topology evidence="1">Multi-pass membrane protein</topology>
    </subcellularLocation>
</comment>
<dbReference type="InterPro" id="IPR036259">
    <property type="entry name" value="MFS_trans_sf"/>
</dbReference>
<feature type="transmembrane region" description="Helical" evidence="12">
    <location>
        <begin position="775"/>
        <end position="796"/>
    </location>
</feature>
<feature type="transmembrane region" description="Helical" evidence="12">
    <location>
        <begin position="874"/>
        <end position="895"/>
    </location>
</feature>
<dbReference type="Pfam" id="PF07731">
    <property type="entry name" value="Cu-oxidase_2"/>
    <property type="match status" value="1"/>
</dbReference>
<evidence type="ECO:0000256" key="2">
    <source>
        <dbReference type="ARBA" id="ARBA00008335"/>
    </source>
</evidence>
<dbReference type="Gene3D" id="1.20.1250.20">
    <property type="entry name" value="MFS general substrate transporter like domains"/>
    <property type="match status" value="1"/>
</dbReference>
<feature type="transmembrane region" description="Helical" evidence="12">
    <location>
        <begin position="684"/>
        <end position="704"/>
    </location>
</feature>
<feature type="transmembrane region" description="Helical" evidence="12">
    <location>
        <begin position="956"/>
        <end position="977"/>
    </location>
</feature>
<feature type="domain" description="Major facilitator superfamily (MFS) profile" evidence="13">
    <location>
        <begin position="649"/>
        <end position="1077"/>
    </location>
</feature>
<evidence type="ECO:0000256" key="6">
    <source>
        <dbReference type="ARBA" id="ARBA00022729"/>
    </source>
</evidence>
<feature type="transmembrane region" description="Helical" evidence="12">
    <location>
        <begin position="808"/>
        <end position="833"/>
    </location>
</feature>
<dbReference type="SUPFAM" id="SSF49503">
    <property type="entry name" value="Cupredoxins"/>
    <property type="match status" value="3"/>
</dbReference>
<dbReference type="CDD" id="cd13854">
    <property type="entry name" value="CuRO_1_MaLCC_like"/>
    <property type="match status" value="1"/>
</dbReference>
<dbReference type="PROSITE" id="PS00080">
    <property type="entry name" value="MULTICOPPER_OXIDASE2"/>
    <property type="match status" value="1"/>
</dbReference>
<evidence type="ECO:0000256" key="8">
    <source>
        <dbReference type="ARBA" id="ARBA00023002"/>
    </source>
</evidence>
<organism evidence="14 15">
    <name type="scientific">Fusarium ambrosium</name>
    <dbReference type="NCBI Taxonomy" id="131363"/>
    <lineage>
        <taxon>Eukaryota</taxon>
        <taxon>Fungi</taxon>
        <taxon>Dikarya</taxon>
        <taxon>Ascomycota</taxon>
        <taxon>Pezizomycotina</taxon>
        <taxon>Sordariomycetes</taxon>
        <taxon>Hypocreomycetidae</taxon>
        <taxon>Hypocreales</taxon>
        <taxon>Nectriaceae</taxon>
        <taxon>Fusarium</taxon>
        <taxon>Fusarium solani species complex</taxon>
    </lineage>
</organism>
<keyword evidence="11" id="KW-0325">Glycoprotein</keyword>
<name>A0A428T2Q0_9HYPO</name>
<accession>A0A428T2Q0</accession>
<dbReference type="Gene3D" id="2.60.40.420">
    <property type="entry name" value="Cupredoxins - blue copper proteins"/>
    <property type="match status" value="3"/>
</dbReference>
<feature type="transmembrane region" description="Helical" evidence="12">
    <location>
        <begin position="1016"/>
        <end position="1039"/>
    </location>
</feature>
<evidence type="ECO:0000256" key="9">
    <source>
        <dbReference type="ARBA" id="ARBA00023008"/>
    </source>
</evidence>
<keyword evidence="6" id="KW-0732">Signal</keyword>
<proteinExistence type="inferred from homology"/>
<gene>
    <name evidence="14" type="ORF">CDV31_013522</name>
</gene>
<dbReference type="Pfam" id="PF07732">
    <property type="entry name" value="Cu-oxidase_3"/>
    <property type="match status" value="1"/>
</dbReference>
<dbReference type="CDD" id="cd13901">
    <property type="entry name" value="CuRO_3_MaLCC_like"/>
    <property type="match status" value="1"/>
</dbReference>
<feature type="transmembrane region" description="Helical" evidence="12">
    <location>
        <begin position="915"/>
        <end position="935"/>
    </location>
</feature>
<dbReference type="GO" id="GO:0005507">
    <property type="term" value="F:copper ion binding"/>
    <property type="evidence" value="ECO:0007669"/>
    <property type="project" value="InterPro"/>
</dbReference>
<evidence type="ECO:0000256" key="10">
    <source>
        <dbReference type="ARBA" id="ARBA00023136"/>
    </source>
</evidence>
<evidence type="ECO:0000256" key="12">
    <source>
        <dbReference type="SAM" id="Phobius"/>
    </source>
</evidence>
<evidence type="ECO:0000256" key="11">
    <source>
        <dbReference type="ARBA" id="ARBA00023180"/>
    </source>
</evidence>
<comment type="similarity">
    <text evidence="2">Belongs to the major facilitator superfamily.</text>
</comment>
<dbReference type="InterPro" id="IPR011706">
    <property type="entry name" value="Cu-oxidase_C"/>
</dbReference>
<dbReference type="SUPFAM" id="SSF103473">
    <property type="entry name" value="MFS general substrate transporter"/>
    <property type="match status" value="1"/>
</dbReference>